<proteinExistence type="predicted"/>
<name>A0ACA9QQX0_9GLOM</name>
<sequence length="177" mass="20203">WCDVEQYIKAYAISQGFATRLDYSKKSLSIIIRANIVCRHISIAKKTSTGLRTTKSIAIDTAITSFDPKHHKLSYNEKDQINILFNSSVPVPTIIRMLSEQYVNNNKLHCLFFATQSALTTFKYYPEIILIDATYKTNHFRMLLLLISGVDAMKIIFLIASGLLADKTTLTYSWILR</sequence>
<evidence type="ECO:0000313" key="1">
    <source>
        <dbReference type="EMBL" id="CAG8758486.1"/>
    </source>
</evidence>
<evidence type="ECO:0000313" key="2">
    <source>
        <dbReference type="Proteomes" id="UP000789366"/>
    </source>
</evidence>
<dbReference type="Proteomes" id="UP000789366">
    <property type="component" value="Unassembled WGS sequence"/>
</dbReference>
<organism evidence="1 2">
    <name type="scientific">Cetraspora pellucida</name>
    <dbReference type="NCBI Taxonomy" id="1433469"/>
    <lineage>
        <taxon>Eukaryota</taxon>
        <taxon>Fungi</taxon>
        <taxon>Fungi incertae sedis</taxon>
        <taxon>Mucoromycota</taxon>
        <taxon>Glomeromycotina</taxon>
        <taxon>Glomeromycetes</taxon>
        <taxon>Diversisporales</taxon>
        <taxon>Gigasporaceae</taxon>
        <taxon>Cetraspora</taxon>
    </lineage>
</organism>
<protein>
    <submittedName>
        <fullName evidence="1">9593_t:CDS:1</fullName>
    </submittedName>
</protein>
<comment type="caution">
    <text evidence="1">The sequence shown here is derived from an EMBL/GenBank/DDBJ whole genome shotgun (WGS) entry which is preliminary data.</text>
</comment>
<feature type="non-terminal residue" evidence="1">
    <location>
        <position position="1"/>
    </location>
</feature>
<dbReference type="EMBL" id="CAJVPW010046920">
    <property type="protein sequence ID" value="CAG8758486.1"/>
    <property type="molecule type" value="Genomic_DNA"/>
</dbReference>
<gene>
    <name evidence="1" type="ORF">SPELUC_LOCUS14972</name>
</gene>
<accession>A0ACA9QQX0</accession>
<keyword evidence="2" id="KW-1185">Reference proteome</keyword>
<reference evidence="1" key="1">
    <citation type="submission" date="2021-06" db="EMBL/GenBank/DDBJ databases">
        <authorList>
            <person name="Kallberg Y."/>
            <person name="Tangrot J."/>
            <person name="Rosling A."/>
        </authorList>
    </citation>
    <scope>NUCLEOTIDE SEQUENCE</scope>
    <source>
        <strain evidence="1">28 12/20/2015</strain>
    </source>
</reference>